<dbReference type="EMBL" id="UINC01063374">
    <property type="protein sequence ID" value="SVB90942.1"/>
    <property type="molecule type" value="Genomic_DNA"/>
</dbReference>
<sequence length="245" mass="27558">MKLFIKMTKIFKLQFLVITSLIMMTACSSLKISPKVSKEAYANRKQIKDLRSKKTKKKPNQQGLVGVVPKKSSLKPNQQSSTSLPSSLKTGNNLAVLEFEGRGISAPLTAHLTEEFRRTVRNLNIFHVQDRGITNEINIFYPLKKDYWACWSEECAIDLGRRLDVNYVIAGNIQKEEDDEFLINGRLFSVDMETTLDEFAMKNSGITDSLLLEMKKMAYNVSGLPVPDTLSVGTDTSQVAITEDI</sequence>
<evidence type="ECO:0000313" key="2">
    <source>
        <dbReference type="EMBL" id="SVB90942.1"/>
    </source>
</evidence>
<feature type="non-terminal residue" evidence="2">
    <location>
        <position position="1"/>
    </location>
</feature>
<reference evidence="2" key="1">
    <citation type="submission" date="2018-05" db="EMBL/GenBank/DDBJ databases">
        <authorList>
            <person name="Lanie J.A."/>
            <person name="Ng W.-L."/>
            <person name="Kazmierczak K.M."/>
            <person name="Andrzejewski T.M."/>
            <person name="Davidsen T.M."/>
            <person name="Wayne K.J."/>
            <person name="Tettelin H."/>
            <person name="Glass J.I."/>
            <person name="Rusch D."/>
            <person name="Podicherti R."/>
            <person name="Tsui H.-C.T."/>
            <person name="Winkler M.E."/>
        </authorList>
    </citation>
    <scope>NUCLEOTIDE SEQUENCE</scope>
</reference>
<feature type="compositionally biased region" description="Polar residues" evidence="1">
    <location>
        <begin position="74"/>
        <end position="88"/>
    </location>
</feature>
<feature type="region of interest" description="Disordered" evidence="1">
    <location>
        <begin position="50"/>
        <end position="88"/>
    </location>
</feature>
<accession>A0A382HV01</accession>
<protein>
    <recommendedName>
        <fullName evidence="3">TolB N-terminal domain-containing protein</fullName>
    </recommendedName>
</protein>
<evidence type="ECO:0000256" key="1">
    <source>
        <dbReference type="SAM" id="MobiDB-lite"/>
    </source>
</evidence>
<gene>
    <name evidence="2" type="ORF">METZ01_LOCUS243796</name>
</gene>
<name>A0A382HV01_9ZZZZ</name>
<organism evidence="2">
    <name type="scientific">marine metagenome</name>
    <dbReference type="NCBI Taxonomy" id="408172"/>
    <lineage>
        <taxon>unclassified sequences</taxon>
        <taxon>metagenomes</taxon>
        <taxon>ecological metagenomes</taxon>
    </lineage>
</organism>
<evidence type="ECO:0008006" key="3">
    <source>
        <dbReference type="Google" id="ProtNLM"/>
    </source>
</evidence>
<proteinExistence type="predicted"/>
<feature type="non-terminal residue" evidence="2">
    <location>
        <position position="245"/>
    </location>
</feature>
<dbReference type="AlphaFoldDB" id="A0A382HV01"/>
<dbReference type="PROSITE" id="PS51257">
    <property type="entry name" value="PROKAR_LIPOPROTEIN"/>
    <property type="match status" value="1"/>
</dbReference>